<keyword evidence="6" id="KW-1185">Reference proteome</keyword>
<dbReference type="EMBL" id="JBHTBJ010000046">
    <property type="protein sequence ID" value="MFC7279214.1"/>
    <property type="molecule type" value="Genomic_DNA"/>
</dbReference>
<dbReference type="RefSeq" id="WP_378976326.1">
    <property type="nucleotide sequence ID" value="NZ_JBHTBJ010000046.1"/>
</dbReference>
<gene>
    <name evidence="5" type="ORF">ACFQS1_35080</name>
</gene>
<dbReference type="CDD" id="cd01189">
    <property type="entry name" value="INT_ICEBs1_C_like"/>
    <property type="match status" value="1"/>
</dbReference>
<keyword evidence="2" id="KW-0233">DNA recombination</keyword>
<dbReference type="SUPFAM" id="SSF56349">
    <property type="entry name" value="DNA breaking-rejoining enzymes"/>
    <property type="match status" value="1"/>
</dbReference>
<evidence type="ECO:0000259" key="4">
    <source>
        <dbReference type="PROSITE" id="PS51898"/>
    </source>
</evidence>
<dbReference type="PANTHER" id="PTHR30349:SF91">
    <property type="entry name" value="INTA PROTEIN"/>
    <property type="match status" value="1"/>
</dbReference>
<evidence type="ECO:0000256" key="2">
    <source>
        <dbReference type="ARBA" id="ARBA00023172"/>
    </source>
</evidence>
<dbReference type="InterPro" id="IPR050090">
    <property type="entry name" value="Tyrosine_recombinase_XerCD"/>
</dbReference>
<sequence>MNTNETGGVYRRCGCTDPMTGKRLGGRCPRLEDDPEHGSWYFAVQIHDGQPSPTRIRRGGYRTARKAATARDEVLATVATGGSARRVTVEQWLLQWLQALPGRVCRSTAAGYGIHVNRYLIPYLGRYPLAGLRAGHIEGMFTAIAAQRTKSGNPMAAVTLQRIRATLRRALNMAIREGLLQVNAARLVLLPHPQRHRPQSWTTARVAAWRDDGQRPTVAVWTPIQLAQFLVFVRDDPLFALWWLAALRGLRRGEVCALRWTDLDLADRTLTVNHNIAHAHGRPYLDAPKTAAGQRTIALDTATTAVLREHQRRQRLLLRDIDAGWRPGGPVFTAPDGQALRPDWLTHRFATLVTASGLPPIRLHDLRHGAATLALAAGADLKTVQDMLGHTSYAFTADTYTAVLPENAKKAAEATAHLILDAIRQQQPTTAHPARTRDQQHPPIMTAVGGAAVHPHGRPRDSYTPASTPARTPVLIDG</sequence>
<dbReference type="InterPro" id="IPR011010">
    <property type="entry name" value="DNA_brk_join_enz"/>
</dbReference>
<reference evidence="6" key="1">
    <citation type="journal article" date="2019" name="Int. J. Syst. Evol. Microbiol.">
        <title>The Global Catalogue of Microorganisms (GCM) 10K type strain sequencing project: providing services to taxonomists for standard genome sequencing and annotation.</title>
        <authorList>
            <consortium name="The Broad Institute Genomics Platform"/>
            <consortium name="The Broad Institute Genome Sequencing Center for Infectious Disease"/>
            <person name="Wu L."/>
            <person name="Ma J."/>
        </authorList>
    </citation>
    <scope>NUCLEOTIDE SEQUENCE [LARGE SCALE GENOMIC DNA]</scope>
    <source>
        <strain evidence="6">XZYJT-10</strain>
    </source>
</reference>
<name>A0ABW2I2X3_9ACTN</name>
<dbReference type="Gene3D" id="1.10.150.130">
    <property type="match status" value="1"/>
</dbReference>
<dbReference type="InterPro" id="IPR002104">
    <property type="entry name" value="Integrase_catalytic"/>
</dbReference>
<evidence type="ECO:0000313" key="5">
    <source>
        <dbReference type="EMBL" id="MFC7279214.1"/>
    </source>
</evidence>
<feature type="region of interest" description="Disordered" evidence="3">
    <location>
        <begin position="451"/>
        <end position="478"/>
    </location>
</feature>
<dbReference type="Proteomes" id="UP001596548">
    <property type="component" value="Unassembled WGS sequence"/>
</dbReference>
<organism evidence="5 6">
    <name type="scientific">Paractinoplanes rhizophilus</name>
    <dbReference type="NCBI Taxonomy" id="1416877"/>
    <lineage>
        <taxon>Bacteria</taxon>
        <taxon>Bacillati</taxon>
        <taxon>Actinomycetota</taxon>
        <taxon>Actinomycetes</taxon>
        <taxon>Micromonosporales</taxon>
        <taxon>Micromonosporaceae</taxon>
        <taxon>Paractinoplanes</taxon>
    </lineage>
</organism>
<evidence type="ECO:0000256" key="3">
    <source>
        <dbReference type="SAM" id="MobiDB-lite"/>
    </source>
</evidence>
<accession>A0ABW2I2X3</accession>
<dbReference type="Pfam" id="PF00589">
    <property type="entry name" value="Phage_integrase"/>
    <property type="match status" value="1"/>
</dbReference>
<evidence type="ECO:0000256" key="1">
    <source>
        <dbReference type="ARBA" id="ARBA00023125"/>
    </source>
</evidence>
<dbReference type="InterPro" id="IPR013762">
    <property type="entry name" value="Integrase-like_cat_sf"/>
</dbReference>
<evidence type="ECO:0000313" key="6">
    <source>
        <dbReference type="Proteomes" id="UP001596548"/>
    </source>
</evidence>
<dbReference type="InterPro" id="IPR010998">
    <property type="entry name" value="Integrase_recombinase_N"/>
</dbReference>
<dbReference type="PROSITE" id="PS51898">
    <property type="entry name" value="TYR_RECOMBINASE"/>
    <property type="match status" value="1"/>
</dbReference>
<dbReference type="PANTHER" id="PTHR30349">
    <property type="entry name" value="PHAGE INTEGRASE-RELATED"/>
    <property type="match status" value="1"/>
</dbReference>
<protein>
    <submittedName>
        <fullName evidence="5">Tyrosine-type recombinase/integrase</fullName>
    </submittedName>
</protein>
<feature type="domain" description="Tyr recombinase" evidence="4">
    <location>
        <begin position="216"/>
        <end position="413"/>
    </location>
</feature>
<proteinExistence type="predicted"/>
<dbReference type="Gene3D" id="1.10.443.10">
    <property type="entry name" value="Intergrase catalytic core"/>
    <property type="match status" value="1"/>
</dbReference>
<keyword evidence="1" id="KW-0238">DNA-binding</keyword>
<comment type="caution">
    <text evidence="5">The sequence shown here is derived from an EMBL/GenBank/DDBJ whole genome shotgun (WGS) entry which is preliminary data.</text>
</comment>